<accession>A0A2M8PZV4</accession>
<dbReference type="GO" id="GO:0005524">
    <property type="term" value="F:ATP binding"/>
    <property type="evidence" value="ECO:0007669"/>
    <property type="project" value="TreeGrafter"/>
</dbReference>
<dbReference type="Pfam" id="PF03136">
    <property type="entry name" value="Pup_ligase"/>
    <property type="match status" value="2"/>
</dbReference>
<dbReference type="GO" id="GO:0070490">
    <property type="term" value="P:protein pupylation"/>
    <property type="evidence" value="ECO:0007669"/>
    <property type="project" value="TreeGrafter"/>
</dbReference>
<reference evidence="3 4" key="1">
    <citation type="submission" date="2017-11" db="EMBL/GenBank/DDBJ databases">
        <title>Evolution of Phototrophy in the Chloroflexi Phylum Driven by Horizontal Gene Transfer.</title>
        <authorList>
            <person name="Ward L.M."/>
            <person name="Hemp J."/>
            <person name="Shih P.M."/>
            <person name="Mcglynn S.E."/>
            <person name="Fischer W."/>
        </authorList>
    </citation>
    <scope>NUCLEOTIDE SEQUENCE [LARGE SCALE GENOMIC DNA]</scope>
    <source>
        <strain evidence="2">CP1_1M</strain>
        <strain evidence="1">JP3_13</strain>
    </source>
</reference>
<organism evidence="2 3">
    <name type="scientific">Candidatus Thermofonsia Clade 1 bacterium</name>
    <dbReference type="NCBI Taxonomy" id="2364210"/>
    <lineage>
        <taxon>Bacteria</taxon>
        <taxon>Bacillati</taxon>
        <taxon>Chloroflexota</taxon>
        <taxon>Candidatus Thermofontia</taxon>
        <taxon>Candidatus Thermofonsia Clade 1</taxon>
    </lineage>
</organism>
<sequence length="625" mass="71515">MTTPKLVGIETEYGIFVLNAANSNPFVASRLVLSQCEEAGALLRRQQLKEARLNQAQRAQQTAYTAPETQDIRLLDSDQPLAQMVAAEQPVRAETYMATYGWDYSSLMLPNGSRFYIDHAHPEYCTAETRLPRTAVAADKAGELIVERARQRANERGLLAAGEQIAIYKNNSDHKGNSYGCHENYLLSASLYEDLIMRRFHRTLRALIPFLTSRTIFCGAGKVGSENEKPADGYQLSQRADFFETLVGLQTTHNRPLINTRDEPHAFRDNYRRLHVILGDANMAEYATFLKIGTTQLILSMLEDNALALNFTFDDPIDAYQVISRDLSFSRPLQLDNGGAITALEMQRQFYVTARDYLEAKADQFSDDLLAAYREVLQLWADTLDKLGRDWRLLSARLDWAIKRNLLERYLSSQQTDWAQVALWELPIELTLDLTPELVGKSPEEVRAAFKRMHGVRGSYLESYMARHKLSYADYWRQREIYFSLRRLDLEYHDIRRSADPRQNGIFYRLQASGAVERLLTDAEIERYVTAPPEDTRAYLRGTLLARFGEYVSHADWAEISLRAPYMPQDLYIGMPDPLRGTRAEVEGRIGGVANLQELIRALQPITQPYYRNYSAYDSYSYGGY</sequence>
<dbReference type="Proteomes" id="UP000228947">
    <property type="component" value="Unassembled WGS sequence"/>
</dbReference>
<dbReference type="PANTHER" id="PTHR42307">
    <property type="entry name" value="PUP DEAMIDASE/DEPUPYLASE"/>
    <property type="match status" value="1"/>
</dbReference>
<dbReference type="EMBL" id="PGTM01000033">
    <property type="protein sequence ID" value="PJF36751.1"/>
    <property type="molecule type" value="Genomic_DNA"/>
</dbReference>
<dbReference type="GO" id="GO:0019941">
    <property type="term" value="P:modification-dependent protein catabolic process"/>
    <property type="evidence" value="ECO:0007669"/>
    <property type="project" value="InterPro"/>
</dbReference>
<dbReference type="GO" id="GO:0008233">
    <property type="term" value="F:peptidase activity"/>
    <property type="evidence" value="ECO:0007669"/>
    <property type="project" value="TreeGrafter"/>
</dbReference>
<dbReference type="PANTHER" id="PTHR42307:SF2">
    <property type="entry name" value="PUP DEAMIDASE_DEPUPYLASE"/>
    <property type="match status" value="1"/>
</dbReference>
<dbReference type="GO" id="GO:0010498">
    <property type="term" value="P:proteasomal protein catabolic process"/>
    <property type="evidence" value="ECO:0007669"/>
    <property type="project" value="InterPro"/>
</dbReference>
<evidence type="ECO:0000313" key="2">
    <source>
        <dbReference type="EMBL" id="PJF43075.1"/>
    </source>
</evidence>
<evidence type="ECO:0008006" key="5">
    <source>
        <dbReference type="Google" id="ProtNLM"/>
    </source>
</evidence>
<gene>
    <name evidence="1" type="ORF">CUN49_03850</name>
    <name evidence="2" type="ORF">CUN50_01425</name>
</gene>
<dbReference type="Proteomes" id="UP000229681">
    <property type="component" value="Unassembled WGS sequence"/>
</dbReference>
<protein>
    <recommendedName>
        <fullName evidence="5">Proteasome accessory factor PafA2</fullName>
    </recommendedName>
</protein>
<comment type="caution">
    <text evidence="2">The sequence shown here is derived from an EMBL/GenBank/DDBJ whole genome shotgun (WGS) entry which is preliminary data.</text>
</comment>
<evidence type="ECO:0000313" key="4">
    <source>
        <dbReference type="Proteomes" id="UP000229681"/>
    </source>
</evidence>
<proteinExistence type="predicted"/>
<evidence type="ECO:0000313" key="1">
    <source>
        <dbReference type="EMBL" id="PJF36751.1"/>
    </source>
</evidence>
<dbReference type="AlphaFoldDB" id="A0A2M8PZV4"/>
<dbReference type="GO" id="GO:0016811">
    <property type="term" value="F:hydrolase activity, acting on carbon-nitrogen (but not peptide) bonds, in linear amides"/>
    <property type="evidence" value="ECO:0007669"/>
    <property type="project" value="TreeGrafter"/>
</dbReference>
<name>A0A2M8PZV4_9CHLR</name>
<dbReference type="InterPro" id="IPR004347">
    <property type="entry name" value="Pup_ligase/deamidase"/>
</dbReference>
<evidence type="ECO:0000313" key="3">
    <source>
        <dbReference type="Proteomes" id="UP000228947"/>
    </source>
</evidence>
<accession>A0A2M8PGU9</accession>
<dbReference type="EMBL" id="PGTL01000004">
    <property type="protein sequence ID" value="PJF43075.1"/>
    <property type="molecule type" value="Genomic_DNA"/>
</dbReference>